<dbReference type="GO" id="GO:0005634">
    <property type="term" value="C:nucleus"/>
    <property type="evidence" value="ECO:0007669"/>
    <property type="project" value="UniProtKB-SubCell"/>
</dbReference>
<comment type="subcellular location">
    <subcellularLocation>
        <location evidence="2">Cytoplasm</location>
    </subcellularLocation>
    <subcellularLocation>
        <location evidence="1">Nucleus</location>
    </subcellularLocation>
</comment>
<dbReference type="PIRSF" id="PIRSF005290">
    <property type="entry name" value="NOT_su_3_5"/>
    <property type="match status" value="1"/>
</dbReference>
<dbReference type="OMA" id="YKPQTPY"/>
<keyword evidence="10" id="KW-0175">Coiled coil</keyword>
<dbReference type="OrthoDB" id="293823at2759"/>
<feature type="region of interest" description="Disordered" evidence="11">
    <location>
        <begin position="332"/>
        <end position="367"/>
    </location>
</feature>
<reference evidence="14 15" key="1">
    <citation type="submission" date="2016-04" db="EMBL/GenBank/DDBJ databases">
        <title>Evolutionary innovation and constraint leading to complex multicellularity in the Ascomycota.</title>
        <authorList>
            <person name="Cisse O."/>
            <person name="Nguyen A."/>
            <person name="Hewitt D.A."/>
            <person name="Jedd G."/>
            <person name="Stajich J.E."/>
        </authorList>
    </citation>
    <scope>NUCLEOTIDE SEQUENCE [LARGE SCALE GENOMIC DNA]</scope>
    <source>
        <strain evidence="14 15">DAH-3</strain>
    </source>
</reference>
<name>A0A1U7LMJ3_NEOID</name>
<feature type="coiled-coil region" evidence="10">
    <location>
        <begin position="127"/>
        <end position="154"/>
    </location>
</feature>
<dbReference type="EMBL" id="LXFE01001163">
    <property type="protein sequence ID" value="OLL23848.1"/>
    <property type="molecule type" value="Genomic_DNA"/>
</dbReference>
<evidence type="ECO:0000256" key="11">
    <source>
        <dbReference type="SAM" id="MobiDB-lite"/>
    </source>
</evidence>
<dbReference type="InterPro" id="IPR038635">
    <property type="entry name" value="CCR4-NOT_su2/3/5_C_sf"/>
</dbReference>
<keyword evidence="9" id="KW-0539">Nucleus</keyword>
<dbReference type="GO" id="GO:0030015">
    <property type="term" value="C:CCR4-NOT core complex"/>
    <property type="evidence" value="ECO:0007669"/>
    <property type="project" value="EnsemblFungi"/>
</dbReference>
<feature type="domain" description="NOT2/NOT3/NOT5 C-terminal" evidence="13">
    <location>
        <begin position="484"/>
        <end position="547"/>
    </location>
</feature>
<evidence type="ECO:0000256" key="6">
    <source>
        <dbReference type="ARBA" id="ARBA00022553"/>
    </source>
</evidence>
<dbReference type="PANTHER" id="PTHR23326">
    <property type="entry name" value="CCR4 NOT-RELATED"/>
    <property type="match status" value="1"/>
</dbReference>
<comment type="similarity">
    <text evidence="3">Belongs to the CNOT2/3/5 family.</text>
</comment>
<dbReference type="Proteomes" id="UP000186594">
    <property type="component" value="Unassembled WGS sequence"/>
</dbReference>
<feature type="compositionally biased region" description="Basic and acidic residues" evidence="11">
    <location>
        <begin position="242"/>
        <end position="253"/>
    </location>
</feature>
<dbReference type="Gene3D" id="2.30.30.1020">
    <property type="entry name" value="CCR4-NOT complex subunit 2/3/5, C-terminal domain"/>
    <property type="match status" value="1"/>
</dbReference>
<evidence type="ECO:0000313" key="14">
    <source>
        <dbReference type="EMBL" id="OLL23848.1"/>
    </source>
</evidence>
<dbReference type="GO" id="GO:0000289">
    <property type="term" value="P:nuclear-transcribed mRNA poly(A) tail shortening"/>
    <property type="evidence" value="ECO:0007669"/>
    <property type="project" value="EnsemblFungi"/>
</dbReference>
<keyword evidence="4" id="KW-0963">Cytoplasm</keyword>
<dbReference type="STRING" id="1198029.A0A1U7LMJ3"/>
<comment type="caution">
    <text evidence="14">The sequence shown here is derived from an EMBL/GenBank/DDBJ whole genome shotgun (WGS) entry which is preliminary data.</text>
</comment>
<proteinExistence type="inferred from homology"/>
<keyword evidence="8" id="KW-0804">Transcription</keyword>
<dbReference type="AlphaFoldDB" id="A0A1U7LMJ3"/>
<gene>
    <name evidence="14" type="ORF">NEOLI_004417</name>
</gene>
<feature type="region of interest" description="Disordered" evidence="11">
    <location>
        <begin position="242"/>
        <end position="281"/>
    </location>
</feature>
<dbReference type="InterPro" id="IPR040168">
    <property type="entry name" value="Not2/3/5"/>
</dbReference>
<evidence type="ECO:0000256" key="8">
    <source>
        <dbReference type="ARBA" id="ARBA00023163"/>
    </source>
</evidence>
<dbReference type="Pfam" id="PF04065">
    <property type="entry name" value="Not3"/>
    <property type="match status" value="1"/>
</dbReference>
<evidence type="ECO:0000256" key="10">
    <source>
        <dbReference type="SAM" id="Coils"/>
    </source>
</evidence>
<sequence length="547" mass="61284">MAQRKLQAEHDKLTKKVNEGMLAFEAIYEKLATCQNPSQKDKLEVDLKKEIKKLQRSRDTLKSWLAGSDFKDKRPLMEQRKMIEAQMEKFKVVEKEIKTKAFSKEGLQAGVRLDPKEKEKAETAAWVSSMVEELERQDEQAEAEQELLQVAMKKSKRDASKAERFDEISQCRERHKWHINKLELILRLLENGQLDAEQVQNIKDDVQYYVESNQDPDFAEDDAVYDSLNLSAEEDIYGLDKDADSTQDERSVADEQPPTPQKDNTELRTSHSTVPRRAGSIAKSPIMMSAVAHPPLLNGALKPIQTPATVKPLSEPLKYASAAAAAAAAQSSSVTGIQPLPPPPGTGSRKPSLVRSPSTTVSPSTSKAVPVVNDVVASDEPKVPEVETEQVQETVQVEPVIEQKSTMSPVQTPEEIPRVDQEPFIQAEDEASIMLEEPCNAEPQGTTLPPGLQDLISSYENAKRRSASIDPADCAQARRMFTHSSMQAPEANDAQKAKFYAPKDSIQVPLYYPQTPLPVFDDPEIYERVDVDTLFYIFYYQQGTYHQ</sequence>
<protein>
    <submittedName>
        <fullName evidence="14">General negative regulator of transcription subunit 3</fullName>
    </submittedName>
</protein>
<keyword evidence="7" id="KW-0805">Transcription regulation</keyword>
<feature type="domain" description="CCR4-Not complex component Not N-terminal" evidence="12">
    <location>
        <begin position="3"/>
        <end position="230"/>
    </location>
</feature>
<dbReference type="GO" id="GO:0005737">
    <property type="term" value="C:cytoplasm"/>
    <property type="evidence" value="ECO:0007669"/>
    <property type="project" value="UniProtKB-SubCell"/>
</dbReference>
<dbReference type="GO" id="GO:0006355">
    <property type="term" value="P:regulation of DNA-templated transcription"/>
    <property type="evidence" value="ECO:0007669"/>
    <property type="project" value="InterPro"/>
</dbReference>
<feature type="compositionally biased region" description="Low complexity" evidence="11">
    <location>
        <begin position="351"/>
        <end position="367"/>
    </location>
</feature>
<evidence type="ECO:0000256" key="3">
    <source>
        <dbReference type="ARBA" id="ARBA00007682"/>
    </source>
</evidence>
<evidence type="ECO:0000256" key="2">
    <source>
        <dbReference type="ARBA" id="ARBA00004496"/>
    </source>
</evidence>
<evidence type="ECO:0000259" key="12">
    <source>
        <dbReference type="Pfam" id="PF04065"/>
    </source>
</evidence>
<dbReference type="InterPro" id="IPR007207">
    <property type="entry name" value="Not_N"/>
</dbReference>
<evidence type="ECO:0000259" key="13">
    <source>
        <dbReference type="Pfam" id="PF04153"/>
    </source>
</evidence>
<accession>A0A1U7LMJ3</accession>
<keyword evidence="5" id="KW-0678">Repressor</keyword>
<dbReference type="InterPro" id="IPR007282">
    <property type="entry name" value="NOT2/3/5_C"/>
</dbReference>
<evidence type="ECO:0000256" key="1">
    <source>
        <dbReference type="ARBA" id="ARBA00004123"/>
    </source>
</evidence>
<keyword evidence="6" id="KW-0597">Phosphoprotein</keyword>
<dbReference type="InterPro" id="IPR012270">
    <property type="entry name" value="CCR4-NOT_su3/5"/>
</dbReference>
<dbReference type="Pfam" id="PF04153">
    <property type="entry name" value="NOT2_3_5_C"/>
    <property type="match status" value="1"/>
</dbReference>
<evidence type="ECO:0000256" key="9">
    <source>
        <dbReference type="ARBA" id="ARBA00023242"/>
    </source>
</evidence>
<keyword evidence="15" id="KW-1185">Reference proteome</keyword>
<evidence type="ECO:0000256" key="4">
    <source>
        <dbReference type="ARBA" id="ARBA00022490"/>
    </source>
</evidence>
<organism evidence="14 15">
    <name type="scientific">Neolecta irregularis (strain DAH-3)</name>
    <dbReference type="NCBI Taxonomy" id="1198029"/>
    <lineage>
        <taxon>Eukaryota</taxon>
        <taxon>Fungi</taxon>
        <taxon>Dikarya</taxon>
        <taxon>Ascomycota</taxon>
        <taxon>Taphrinomycotina</taxon>
        <taxon>Neolectales</taxon>
        <taxon>Neolectaceae</taxon>
        <taxon>Neolecta</taxon>
    </lineage>
</organism>
<evidence type="ECO:0000256" key="7">
    <source>
        <dbReference type="ARBA" id="ARBA00023015"/>
    </source>
</evidence>
<evidence type="ECO:0000313" key="15">
    <source>
        <dbReference type="Proteomes" id="UP000186594"/>
    </source>
</evidence>
<evidence type="ECO:0000256" key="5">
    <source>
        <dbReference type="ARBA" id="ARBA00022491"/>
    </source>
</evidence>